<evidence type="ECO:0000256" key="6">
    <source>
        <dbReference type="ARBA" id="ARBA00022842"/>
    </source>
</evidence>
<dbReference type="PANTHER" id="PTHR33653:SF1">
    <property type="entry name" value="RIBONUCLEASE VAPC2"/>
    <property type="match status" value="1"/>
</dbReference>
<dbReference type="EC" id="3.1.-.-" evidence="8"/>
<evidence type="ECO:0000313" key="10">
    <source>
        <dbReference type="EMBL" id="UZG51017.1"/>
    </source>
</evidence>
<dbReference type="GO" id="GO:0090729">
    <property type="term" value="F:toxin activity"/>
    <property type="evidence" value="ECO:0007669"/>
    <property type="project" value="UniProtKB-KW"/>
</dbReference>
<evidence type="ECO:0000256" key="5">
    <source>
        <dbReference type="ARBA" id="ARBA00022801"/>
    </source>
</evidence>
<evidence type="ECO:0000256" key="1">
    <source>
        <dbReference type="ARBA" id="ARBA00001946"/>
    </source>
</evidence>
<dbReference type="GO" id="GO:0016787">
    <property type="term" value="F:hydrolase activity"/>
    <property type="evidence" value="ECO:0007669"/>
    <property type="project" value="UniProtKB-KW"/>
</dbReference>
<dbReference type="RefSeq" id="WP_265138165.1">
    <property type="nucleotide sequence ID" value="NZ_CP110418.1"/>
</dbReference>
<dbReference type="HAMAP" id="MF_00265">
    <property type="entry name" value="VapC_Nob1"/>
    <property type="match status" value="1"/>
</dbReference>
<feature type="binding site" evidence="8">
    <location>
        <position position="98"/>
    </location>
    <ligand>
        <name>Mg(2+)</name>
        <dbReference type="ChEBI" id="CHEBI:18420"/>
    </ligand>
</feature>
<evidence type="ECO:0000256" key="8">
    <source>
        <dbReference type="HAMAP-Rule" id="MF_00265"/>
    </source>
</evidence>
<keyword evidence="4 8" id="KW-0479">Metal-binding</keyword>
<organism evidence="10 11">
    <name type="scientific">Veillonella rogosae</name>
    <dbReference type="NCBI Taxonomy" id="423477"/>
    <lineage>
        <taxon>Bacteria</taxon>
        <taxon>Bacillati</taxon>
        <taxon>Bacillota</taxon>
        <taxon>Negativicutes</taxon>
        <taxon>Veillonellales</taxon>
        <taxon>Veillonellaceae</taxon>
        <taxon>Veillonella</taxon>
    </lineage>
</organism>
<evidence type="ECO:0000256" key="4">
    <source>
        <dbReference type="ARBA" id="ARBA00022723"/>
    </source>
</evidence>
<dbReference type="GO" id="GO:0000287">
    <property type="term" value="F:magnesium ion binding"/>
    <property type="evidence" value="ECO:0007669"/>
    <property type="project" value="UniProtKB-UniRule"/>
</dbReference>
<dbReference type="KEGG" id="vrg:OKW85_10070"/>
<dbReference type="InterPro" id="IPR050556">
    <property type="entry name" value="Type_II_TA_system_RNase"/>
</dbReference>
<reference evidence="10" key="1">
    <citation type="submission" date="2022-11" db="EMBL/GenBank/DDBJ databases">
        <title>Complete genome sequence of Veillonella rogosae KCOM 3468 isolated from human Subgingival dental plaque of Chronic peridontitis Lesion.</title>
        <authorList>
            <person name="Park S.-N."/>
            <person name="Lim Y.K."/>
            <person name="Kook J.-K."/>
        </authorList>
    </citation>
    <scope>NUCLEOTIDE SEQUENCE</scope>
    <source>
        <strain evidence="10">KCOM 3468</strain>
    </source>
</reference>
<keyword evidence="8" id="KW-0800">Toxin</keyword>
<keyword evidence="5 8" id="KW-0378">Hydrolase</keyword>
<dbReference type="Pfam" id="PF01850">
    <property type="entry name" value="PIN"/>
    <property type="match status" value="1"/>
</dbReference>
<comment type="cofactor">
    <cofactor evidence="1 8">
        <name>Mg(2+)</name>
        <dbReference type="ChEBI" id="CHEBI:18420"/>
    </cofactor>
</comment>
<comment type="function">
    <text evidence="8">Toxic component of a toxin-antitoxin (TA) system. An RNase.</text>
</comment>
<evidence type="ECO:0000256" key="7">
    <source>
        <dbReference type="ARBA" id="ARBA00038093"/>
    </source>
</evidence>
<comment type="similarity">
    <text evidence="7 8">Belongs to the PINc/VapC protein family.</text>
</comment>
<dbReference type="SUPFAM" id="SSF88723">
    <property type="entry name" value="PIN domain-like"/>
    <property type="match status" value="1"/>
</dbReference>
<sequence length="136" mass="15321">MKYMLDKNICIYAIKQEPEVVLQKILKHHPSDICISSITYAELMHGVEKSQSKDKNRLALTLLLSPIQIVDFDSHAAEEYGKIKADLQSQGKVIGPMDLLIASHAKSKGLTIVTNNTKEFERVTQLEVEDWSKPLS</sequence>
<dbReference type="CDD" id="cd09881">
    <property type="entry name" value="PIN_VapC4-5_FitB-like"/>
    <property type="match status" value="1"/>
</dbReference>
<proteinExistence type="inferred from homology"/>
<evidence type="ECO:0000256" key="2">
    <source>
        <dbReference type="ARBA" id="ARBA00022649"/>
    </source>
</evidence>
<dbReference type="EMBL" id="CP110418">
    <property type="protein sequence ID" value="UZG51017.1"/>
    <property type="molecule type" value="Genomic_DNA"/>
</dbReference>
<evidence type="ECO:0000313" key="11">
    <source>
        <dbReference type="Proteomes" id="UP001164244"/>
    </source>
</evidence>
<keyword evidence="2 8" id="KW-1277">Toxin-antitoxin system</keyword>
<dbReference type="InterPro" id="IPR029060">
    <property type="entry name" value="PIN-like_dom_sf"/>
</dbReference>
<keyword evidence="6 8" id="KW-0460">Magnesium</keyword>
<evidence type="ECO:0000256" key="3">
    <source>
        <dbReference type="ARBA" id="ARBA00022722"/>
    </source>
</evidence>
<dbReference type="Proteomes" id="UP001164244">
    <property type="component" value="Chromosome"/>
</dbReference>
<keyword evidence="3 8" id="KW-0540">Nuclease</keyword>
<gene>
    <name evidence="8" type="primary">vapC</name>
    <name evidence="10" type="ORF">OKW85_10070</name>
</gene>
<protein>
    <recommendedName>
        <fullName evidence="8">Ribonuclease VapC</fullName>
        <shortName evidence="8">RNase VapC</shortName>
        <ecNumber evidence="8">3.1.-.-</ecNumber>
    </recommendedName>
    <alternativeName>
        <fullName evidence="8">Toxin VapC</fullName>
    </alternativeName>
</protein>
<dbReference type="GO" id="GO:0004540">
    <property type="term" value="F:RNA nuclease activity"/>
    <property type="evidence" value="ECO:0007669"/>
    <property type="project" value="InterPro"/>
</dbReference>
<dbReference type="Gene3D" id="3.40.50.1010">
    <property type="entry name" value="5'-nuclease"/>
    <property type="match status" value="1"/>
</dbReference>
<feature type="binding site" evidence="8">
    <location>
        <position position="6"/>
    </location>
    <ligand>
        <name>Mg(2+)</name>
        <dbReference type="ChEBI" id="CHEBI:18420"/>
    </ligand>
</feature>
<feature type="domain" description="PIN" evidence="9">
    <location>
        <begin position="3"/>
        <end position="124"/>
    </location>
</feature>
<dbReference type="InterPro" id="IPR022907">
    <property type="entry name" value="VapC_family"/>
</dbReference>
<accession>A0AA47AI85</accession>
<name>A0AA47AI85_9FIRM</name>
<evidence type="ECO:0000259" key="9">
    <source>
        <dbReference type="Pfam" id="PF01850"/>
    </source>
</evidence>
<dbReference type="InterPro" id="IPR002716">
    <property type="entry name" value="PIN_dom"/>
</dbReference>
<dbReference type="AlphaFoldDB" id="A0AA47AI85"/>
<dbReference type="PANTHER" id="PTHR33653">
    <property type="entry name" value="RIBONUCLEASE VAPC2"/>
    <property type="match status" value="1"/>
</dbReference>